<accession>A0ACA9KI51</accession>
<proteinExistence type="predicted"/>
<name>A0ACA9KI51_9GLOM</name>
<feature type="non-terminal residue" evidence="1">
    <location>
        <position position="499"/>
    </location>
</feature>
<sequence length="499" mass="55198">MVKTYDKWGPTQAFGLICSAASCSVYDGKLAFVPALEDVLVWDVKKGQMLAMWHETGHRAEVTSIVQSPLKTTFAVGLRGHRDQITGMRFITTGSTADQASSSRTPRGASCLVTCSKDTFLKLWDLTTQHCIQTIVAHRSDVWSLDVDPSGNILLTGSGEGEVKAWKIDKDALEAGVKELSPGEIEFHPTSPYLAIQSQDRSIDVFRIRTEEEIRKKQARRQKRAKEKKAQKADVDGNVDGEDGVSNELPADSEIELVDLYTPYLVIRASGKIRSFSFVAHDTHPKGAQIFTALSNNALEVYNIPNPVKSKDAPEATRLHALDLPGHRTDIRTVAISADEQLVATASNGQMKVWNMKTLACIRTFECGYAISNSFLPGDRQNGEMVLYDIGAASTLQTIEAHSSTLWSLHVRPDFGGLITGSADKDVKFWDIVEKADAENPSRKHPELVHTRTLKMSDEVLAVKYSPNNRFIAVALLDATVKIFYQDTLKFFLSLYGHK</sequence>
<dbReference type="Proteomes" id="UP000789525">
    <property type="component" value="Unassembled WGS sequence"/>
</dbReference>
<evidence type="ECO:0000313" key="2">
    <source>
        <dbReference type="Proteomes" id="UP000789525"/>
    </source>
</evidence>
<keyword evidence="2" id="KW-1185">Reference proteome</keyword>
<gene>
    <name evidence="1" type="ORF">ACOLOM_LOCUS1754</name>
</gene>
<evidence type="ECO:0000313" key="1">
    <source>
        <dbReference type="EMBL" id="CAG8475079.1"/>
    </source>
</evidence>
<reference evidence="1" key="1">
    <citation type="submission" date="2021-06" db="EMBL/GenBank/DDBJ databases">
        <authorList>
            <person name="Kallberg Y."/>
            <person name="Tangrot J."/>
            <person name="Rosling A."/>
        </authorList>
    </citation>
    <scope>NUCLEOTIDE SEQUENCE</scope>
    <source>
        <strain evidence="1">CL356</strain>
    </source>
</reference>
<organism evidence="1 2">
    <name type="scientific">Acaulospora colombiana</name>
    <dbReference type="NCBI Taxonomy" id="27376"/>
    <lineage>
        <taxon>Eukaryota</taxon>
        <taxon>Fungi</taxon>
        <taxon>Fungi incertae sedis</taxon>
        <taxon>Mucoromycota</taxon>
        <taxon>Glomeromycotina</taxon>
        <taxon>Glomeromycetes</taxon>
        <taxon>Diversisporales</taxon>
        <taxon>Acaulosporaceae</taxon>
        <taxon>Acaulospora</taxon>
    </lineage>
</organism>
<comment type="caution">
    <text evidence="1">The sequence shown here is derived from an EMBL/GenBank/DDBJ whole genome shotgun (WGS) entry which is preliminary data.</text>
</comment>
<dbReference type="EMBL" id="CAJVPT010002099">
    <property type="protein sequence ID" value="CAG8475079.1"/>
    <property type="molecule type" value="Genomic_DNA"/>
</dbReference>
<protein>
    <submittedName>
        <fullName evidence="1">1963_t:CDS:1</fullName>
    </submittedName>
</protein>